<dbReference type="PANTHER" id="PTHR44144:SF1">
    <property type="entry name" value="DNAJ HOMOLOG SUBFAMILY C MEMBER 9"/>
    <property type="match status" value="1"/>
</dbReference>
<organism evidence="3 4">
    <name type="scientific">Prymnesium parvum</name>
    <name type="common">Toxic golden alga</name>
    <dbReference type="NCBI Taxonomy" id="97485"/>
    <lineage>
        <taxon>Eukaryota</taxon>
        <taxon>Haptista</taxon>
        <taxon>Haptophyta</taxon>
        <taxon>Prymnesiophyceae</taxon>
        <taxon>Prymnesiales</taxon>
        <taxon>Prymnesiaceae</taxon>
        <taxon>Prymnesium</taxon>
    </lineage>
</organism>
<dbReference type="GO" id="GO:0005737">
    <property type="term" value="C:cytoplasm"/>
    <property type="evidence" value="ECO:0007669"/>
    <property type="project" value="TreeGrafter"/>
</dbReference>
<dbReference type="Pfam" id="PF00226">
    <property type="entry name" value="DnaJ"/>
    <property type="match status" value="1"/>
</dbReference>
<dbReference type="PROSITE" id="PS00636">
    <property type="entry name" value="DNAJ_1"/>
    <property type="match status" value="1"/>
</dbReference>
<sequence>MAHKDDADLYQILGVTRDADAGTLKRAYLKLARECHPDKNAGDEGATEKFQRVGRAYATLSDEEKRKIYDATGIVDDVASGDSEYWRRAFEKVTFDKLDEMKQIYQGSEEEEADLRSAYLEAKGDMGKILARMPHCSVEDEPRFHSKLEAFIRSGALPEQRAFSTSTTDAKKRARKRNASAEAAEAEALAAELGVGAKVPQDLQGMLAIRQRERQSGLDAMIASLEEKHRAKPSSKHAKGRASARADPLDDKAFAALQKKMQKGR</sequence>
<dbReference type="InterPro" id="IPR056453">
    <property type="entry name" value="HTH_DNAJC9"/>
</dbReference>
<dbReference type="EMBL" id="JBGBPQ010000013">
    <property type="protein sequence ID" value="KAL1512019.1"/>
    <property type="molecule type" value="Genomic_DNA"/>
</dbReference>
<keyword evidence="4" id="KW-1185">Reference proteome</keyword>
<dbReference type="SUPFAM" id="SSF46565">
    <property type="entry name" value="Chaperone J-domain"/>
    <property type="match status" value="1"/>
</dbReference>
<evidence type="ECO:0000256" key="1">
    <source>
        <dbReference type="SAM" id="MobiDB-lite"/>
    </source>
</evidence>
<dbReference type="InterPro" id="IPR052594">
    <property type="entry name" value="J_domain-containing_protein"/>
</dbReference>
<evidence type="ECO:0000259" key="2">
    <source>
        <dbReference type="PROSITE" id="PS50076"/>
    </source>
</evidence>
<dbReference type="CDD" id="cd06257">
    <property type="entry name" value="DnaJ"/>
    <property type="match status" value="1"/>
</dbReference>
<reference evidence="3 4" key="1">
    <citation type="journal article" date="2024" name="Science">
        <title>Giant polyketide synthase enzymes in the biosynthesis of giant marine polyether toxins.</title>
        <authorList>
            <person name="Fallon T.R."/>
            <person name="Shende V.V."/>
            <person name="Wierzbicki I.H."/>
            <person name="Pendleton A.L."/>
            <person name="Watervoot N.F."/>
            <person name="Auber R.P."/>
            <person name="Gonzalez D.J."/>
            <person name="Wisecaver J.H."/>
            <person name="Moore B.S."/>
        </authorList>
    </citation>
    <scope>NUCLEOTIDE SEQUENCE [LARGE SCALE GENOMIC DNA]</scope>
    <source>
        <strain evidence="3 4">12B1</strain>
    </source>
</reference>
<dbReference type="AlphaFoldDB" id="A0AB34J3Q8"/>
<gene>
    <name evidence="3" type="ORF">AB1Y20_005294</name>
</gene>
<protein>
    <recommendedName>
        <fullName evidence="2">J domain-containing protein</fullName>
    </recommendedName>
</protein>
<feature type="compositionally biased region" description="Basic residues" evidence="1">
    <location>
        <begin position="230"/>
        <end position="242"/>
    </location>
</feature>
<dbReference type="InterPro" id="IPR018253">
    <property type="entry name" value="DnaJ_domain_CS"/>
</dbReference>
<dbReference type="PRINTS" id="PR00625">
    <property type="entry name" value="JDOMAIN"/>
</dbReference>
<proteinExistence type="predicted"/>
<feature type="domain" description="J" evidence="2">
    <location>
        <begin position="8"/>
        <end position="73"/>
    </location>
</feature>
<dbReference type="PANTHER" id="PTHR44144">
    <property type="entry name" value="DNAJ HOMOLOG SUBFAMILY C MEMBER 9"/>
    <property type="match status" value="1"/>
</dbReference>
<dbReference type="PROSITE" id="PS50076">
    <property type="entry name" value="DNAJ_2"/>
    <property type="match status" value="1"/>
</dbReference>
<dbReference type="SMART" id="SM00271">
    <property type="entry name" value="DnaJ"/>
    <property type="match status" value="1"/>
</dbReference>
<dbReference type="Pfam" id="PF23302">
    <property type="entry name" value="HTH_DNAJC9"/>
    <property type="match status" value="1"/>
</dbReference>
<evidence type="ECO:0000313" key="3">
    <source>
        <dbReference type="EMBL" id="KAL1512019.1"/>
    </source>
</evidence>
<dbReference type="InterPro" id="IPR036869">
    <property type="entry name" value="J_dom_sf"/>
</dbReference>
<evidence type="ECO:0000313" key="4">
    <source>
        <dbReference type="Proteomes" id="UP001515480"/>
    </source>
</evidence>
<dbReference type="GO" id="GO:0005634">
    <property type="term" value="C:nucleus"/>
    <property type="evidence" value="ECO:0007669"/>
    <property type="project" value="TreeGrafter"/>
</dbReference>
<dbReference type="Gene3D" id="1.10.287.110">
    <property type="entry name" value="DnaJ domain"/>
    <property type="match status" value="1"/>
</dbReference>
<dbReference type="InterPro" id="IPR001623">
    <property type="entry name" value="DnaJ_domain"/>
</dbReference>
<feature type="region of interest" description="Disordered" evidence="1">
    <location>
        <begin position="227"/>
        <end position="251"/>
    </location>
</feature>
<dbReference type="GO" id="GO:0031072">
    <property type="term" value="F:heat shock protein binding"/>
    <property type="evidence" value="ECO:0007669"/>
    <property type="project" value="TreeGrafter"/>
</dbReference>
<dbReference type="Proteomes" id="UP001515480">
    <property type="component" value="Unassembled WGS sequence"/>
</dbReference>
<accession>A0AB34J3Q8</accession>
<name>A0AB34J3Q8_PRYPA</name>
<comment type="caution">
    <text evidence="3">The sequence shown here is derived from an EMBL/GenBank/DDBJ whole genome shotgun (WGS) entry which is preliminary data.</text>
</comment>